<feature type="domain" description="Plastocyanin-like" evidence="6">
    <location>
        <begin position="64"/>
        <end position="170"/>
    </location>
</feature>
<evidence type="ECO:0000256" key="2">
    <source>
        <dbReference type="ARBA" id="ARBA00023002"/>
    </source>
</evidence>
<dbReference type="GO" id="GO:0030288">
    <property type="term" value="C:outer membrane-bounded periplasmic space"/>
    <property type="evidence" value="ECO:0007669"/>
    <property type="project" value="TreeGrafter"/>
</dbReference>
<feature type="signal peptide" evidence="3">
    <location>
        <begin position="1"/>
        <end position="21"/>
    </location>
</feature>
<dbReference type="InterPro" id="IPR006311">
    <property type="entry name" value="TAT_signal"/>
</dbReference>
<dbReference type="CDD" id="cd13861">
    <property type="entry name" value="CuRO_1_CumA_like"/>
    <property type="match status" value="1"/>
</dbReference>
<evidence type="ECO:0000259" key="4">
    <source>
        <dbReference type="Pfam" id="PF00394"/>
    </source>
</evidence>
<dbReference type="RefSeq" id="WP_161141604.1">
    <property type="nucleotide sequence ID" value="NZ_SPKJ01000066.1"/>
</dbReference>
<dbReference type="EMBL" id="SPKJ01000066">
    <property type="protein sequence ID" value="MYZ49263.1"/>
    <property type="molecule type" value="Genomic_DNA"/>
</dbReference>
<dbReference type="GO" id="GO:0005507">
    <property type="term" value="F:copper ion binding"/>
    <property type="evidence" value="ECO:0007669"/>
    <property type="project" value="InterPro"/>
</dbReference>
<feature type="domain" description="Plastocyanin-like" evidence="4">
    <location>
        <begin position="215"/>
        <end position="287"/>
    </location>
</feature>
<reference evidence="7" key="1">
    <citation type="submission" date="2019-03" db="EMBL/GenBank/DDBJ databases">
        <title>Afifella sp. nov., isolated from activated sludge.</title>
        <authorList>
            <person name="Li Q."/>
            <person name="Liu Y."/>
        </authorList>
    </citation>
    <scope>NUCLEOTIDE SEQUENCE</scope>
    <source>
        <strain evidence="7">L72</strain>
    </source>
</reference>
<dbReference type="InterPro" id="IPR002355">
    <property type="entry name" value="Cu_oxidase_Cu_BS"/>
</dbReference>
<organism evidence="7 8">
    <name type="scientific">Propylenella binzhouense</name>
    <dbReference type="NCBI Taxonomy" id="2555902"/>
    <lineage>
        <taxon>Bacteria</taxon>
        <taxon>Pseudomonadati</taxon>
        <taxon>Pseudomonadota</taxon>
        <taxon>Alphaproteobacteria</taxon>
        <taxon>Hyphomicrobiales</taxon>
        <taxon>Propylenellaceae</taxon>
        <taxon>Propylenella</taxon>
    </lineage>
</organism>
<feature type="domain" description="Plastocyanin-like" evidence="5">
    <location>
        <begin position="392"/>
        <end position="484"/>
    </location>
</feature>
<evidence type="ECO:0000256" key="1">
    <source>
        <dbReference type="ARBA" id="ARBA00022723"/>
    </source>
</evidence>
<dbReference type="Pfam" id="PF07731">
    <property type="entry name" value="Cu-oxidase_2"/>
    <property type="match status" value="1"/>
</dbReference>
<dbReference type="InterPro" id="IPR011707">
    <property type="entry name" value="Cu-oxidase-like_N"/>
</dbReference>
<evidence type="ECO:0000259" key="6">
    <source>
        <dbReference type="Pfam" id="PF07732"/>
    </source>
</evidence>
<keyword evidence="3" id="KW-0732">Signal</keyword>
<dbReference type="AlphaFoldDB" id="A0A964WUQ4"/>
<dbReference type="Pfam" id="PF07732">
    <property type="entry name" value="Cu-oxidase_3"/>
    <property type="match status" value="1"/>
</dbReference>
<dbReference type="InterPro" id="IPR033138">
    <property type="entry name" value="Cu_oxidase_CS"/>
</dbReference>
<dbReference type="InterPro" id="IPR011706">
    <property type="entry name" value="Cu-oxidase_C"/>
</dbReference>
<gene>
    <name evidence="7" type="ORF">E4O86_16245</name>
</gene>
<keyword evidence="2" id="KW-0560">Oxidoreductase</keyword>
<name>A0A964WUQ4_9HYPH</name>
<sequence>MFTRRAFLASAGAMVGSAAFAGAKVLPAPARALGPAVSPAAEGVKEITLSAAERPFALPCFGGRTVQLWTFREGAFPPVVRMKLGETLRAHVENLIPREGEHITVHWHGIRLPNAQDGVPYVTQRPIEPGESFDYEFTPPDTGTFFFHTHCNTAEQLERGLAGVLIIEGDETEPYDGERLIVLRDWSIGPDGGIGSFYSAEGAGRAGTFGEIRTANGAVNPTLNVPSAADIRLRILNVDRTRITQLGIEGAECAVVAVDGIAVPPFPLKAWRAGPAMRLDVVMRTPAPGGSATLYDYYAAEPVPLATFCTEGPPLRSRDFDPAPLRAAIIPEPGMADAEHLRFDFSAAVGAPVPVTGGAPETGKFIGELCLAPQTFWAINKQSWPGRDHSTVPPPLATLTRGRSYVFTLANATPHIHPIHIHGHSFKVLKSNKRNLPVHHADTVLLMPKERVEVAFVADNPGDWMFHCHIIEHQETGMMGILRVA</sequence>
<dbReference type="PROSITE" id="PS00079">
    <property type="entry name" value="MULTICOPPER_OXIDASE1"/>
    <property type="match status" value="1"/>
</dbReference>
<keyword evidence="1" id="KW-0479">Metal-binding</keyword>
<dbReference type="InterPro" id="IPR001117">
    <property type="entry name" value="Cu-oxidase_2nd"/>
</dbReference>
<proteinExistence type="predicted"/>
<dbReference type="PANTHER" id="PTHR11709">
    <property type="entry name" value="MULTI-COPPER OXIDASE"/>
    <property type="match status" value="1"/>
</dbReference>
<keyword evidence="8" id="KW-1185">Reference proteome</keyword>
<evidence type="ECO:0000313" key="7">
    <source>
        <dbReference type="EMBL" id="MYZ49263.1"/>
    </source>
</evidence>
<comment type="caution">
    <text evidence="7">The sequence shown here is derived from an EMBL/GenBank/DDBJ whole genome shotgun (WGS) entry which is preliminary data.</text>
</comment>
<evidence type="ECO:0000259" key="5">
    <source>
        <dbReference type="Pfam" id="PF07731"/>
    </source>
</evidence>
<dbReference type="PROSITE" id="PS51318">
    <property type="entry name" value="TAT"/>
    <property type="match status" value="1"/>
</dbReference>
<feature type="chain" id="PRO_5037377146" evidence="3">
    <location>
        <begin position="22"/>
        <end position="485"/>
    </location>
</feature>
<evidence type="ECO:0000313" key="8">
    <source>
        <dbReference type="Proteomes" id="UP000773614"/>
    </source>
</evidence>
<dbReference type="GO" id="GO:0016491">
    <property type="term" value="F:oxidoreductase activity"/>
    <property type="evidence" value="ECO:0007669"/>
    <property type="project" value="UniProtKB-KW"/>
</dbReference>
<dbReference type="Gene3D" id="2.60.40.420">
    <property type="entry name" value="Cupredoxins - blue copper proteins"/>
    <property type="match status" value="3"/>
</dbReference>
<evidence type="ECO:0000256" key="3">
    <source>
        <dbReference type="SAM" id="SignalP"/>
    </source>
</evidence>
<dbReference type="PROSITE" id="PS00080">
    <property type="entry name" value="MULTICOPPER_OXIDASE2"/>
    <property type="match status" value="1"/>
</dbReference>
<dbReference type="Proteomes" id="UP000773614">
    <property type="component" value="Unassembled WGS sequence"/>
</dbReference>
<dbReference type="SUPFAM" id="SSF49503">
    <property type="entry name" value="Cupredoxins"/>
    <property type="match status" value="3"/>
</dbReference>
<dbReference type="Pfam" id="PF00394">
    <property type="entry name" value="Cu-oxidase"/>
    <property type="match status" value="1"/>
</dbReference>
<dbReference type="PANTHER" id="PTHR11709:SF2">
    <property type="entry name" value="MULTICOPPER OXIDASE LPR1"/>
    <property type="match status" value="1"/>
</dbReference>
<dbReference type="InterPro" id="IPR008972">
    <property type="entry name" value="Cupredoxin"/>
</dbReference>
<protein>
    <submittedName>
        <fullName evidence="7">Multicopper oxidase family protein</fullName>
    </submittedName>
</protein>
<dbReference type="InterPro" id="IPR045087">
    <property type="entry name" value="Cu-oxidase_fam"/>
</dbReference>
<dbReference type="OrthoDB" id="9757546at2"/>
<accession>A0A964WUQ4</accession>